<keyword evidence="2" id="KW-1185">Reference proteome</keyword>
<protein>
    <submittedName>
        <fullName evidence="1">Uncharacterized protein</fullName>
    </submittedName>
</protein>
<evidence type="ECO:0000313" key="2">
    <source>
        <dbReference type="Proteomes" id="UP000237968"/>
    </source>
</evidence>
<organism evidence="1 2">
    <name type="scientific">Enhygromyxa salina</name>
    <dbReference type="NCBI Taxonomy" id="215803"/>
    <lineage>
        <taxon>Bacteria</taxon>
        <taxon>Pseudomonadati</taxon>
        <taxon>Myxococcota</taxon>
        <taxon>Polyangia</taxon>
        <taxon>Nannocystales</taxon>
        <taxon>Nannocystaceae</taxon>
        <taxon>Enhygromyxa</taxon>
    </lineage>
</organism>
<dbReference type="EMBL" id="PVNK01000168">
    <property type="protein sequence ID" value="PRP95526.1"/>
    <property type="molecule type" value="Genomic_DNA"/>
</dbReference>
<name>A0A2S9XRQ2_9BACT</name>
<dbReference type="Proteomes" id="UP000237968">
    <property type="component" value="Unassembled WGS sequence"/>
</dbReference>
<evidence type="ECO:0000313" key="1">
    <source>
        <dbReference type="EMBL" id="PRP95526.1"/>
    </source>
</evidence>
<accession>A0A2S9XRQ2</accession>
<sequence>MLDRPRRWEVLALGLGLALIGCSGEPGRELPETGPVPEPPRWPTVQASRDHVLIGPASVIHSPEHFGEVARLPPDAGFLRLRVIERRDGWLIARPSPTELSLRHVDVELALADSSLHPAAKQWTRRRYDDGTEIEIARGAPLRAIGDQRYELIVDGVGLALDFDEDPTTLYFHPSSRRRARKPDQRVDWDWSGPGELLVGPQALHAAGPALVATFELNDRRARLVAFERHEARIIARVAPTGRVPDPAVGAAELELGWESIESGTTLYWPGGAFAGHVRHTIDVRPSASSGSAAGLSCYAIAPLELCTDPSPESAGRPAGSTTE</sequence>
<comment type="caution">
    <text evidence="1">The sequence shown here is derived from an EMBL/GenBank/DDBJ whole genome shotgun (WGS) entry which is preliminary data.</text>
</comment>
<dbReference type="PROSITE" id="PS51257">
    <property type="entry name" value="PROKAR_LIPOPROTEIN"/>
    <property type="match status" value="1"/>
</dbReference>
<gene>
    <name evidence="1" type="ORF">ENSA5_38090</name>
</gene>
<reference evidence="1 2" key="1">
    <citation type="submission" date="2018-03" db="EMBL/GenBank/DDBJ databases">
        <title>Draft Genome Sequences of the Obligatory Marine Myxobacteria Enhygromyxa salina SWB005.</title>
        <authorList>
            <person name="Poehlein A."/>
            <person name="Moghaddam J.A."/>
            <person name="Harms H."/>
            <person name="Alanjari M."/>
            <person name="Koenig G.M."/>
            <person name="Daniel R."/>
            <person name="Schaeberle T.F."/>
        </authorList>
    </citation>
    <scope>NUCLEOTIDE SEQUENCE [LARGE SCALE GENOMIC DNA]</scope>
    <source>
        <strain evidence="1 2">SWB005</strain>
    </source>
</reference>
<dbReference type="AlphaFoldDB" id="A0A2S9XRQ2"/>
<proteinExistence type="predicted"/>